<reference evidence="2 3" key="1">
    <citation type="submission" date="2018-11" db="EMBL/GenBank/DDBJ databases">
        <title>Genome sequence of Apiotrichum porosum DSM 27194.</title>
        <authorList>
            <person name="Aliyu H."/>
            <person name="Gorte O."/>
            <person name="Ochsenreither K."/>
        </authorList>
    </citation>
    <scope>NUCLEOTIDE SEQUENCE [LARGE SCALE GENOMIC DNA]</scope>
    <source>
        <strain evidence="2 3">DSM 27194</strain>
    </source>
</reference>
<dbReference type="PANTHER" id="PTHR34407">
    <property type="entry name" value="EXPRESSED PROTEIN"/>
    <property type="match status" value="1"/>
</dbReference>
<sequence length="514" mass="57426">MGASTGSAYLVGRAFPRNSRFIALGCLILAAFGLLLLAHQRPEHLTTVRQYIAGGCPDHSYYDADELTFGTATAAAASSPAARQCSADSEIDRMDELWGSLGLDMSVAHAGSALRVRRVIQKIQRGEKVVIGAVGGSITYGRNLKPENDPWPWSRLLEKNLKEFFPDADITVQNGGVPATGTDYFAYCYHLHVDHDADLIIIEEAVNDLSINGNAVQAETDLRARQQRENAVTYNSEVLVRNILRQREDNAVMMLSLWIKTQDYINGADSHAIVAEYYDIPRISHRPYLYRYLMQNPDQVTTHYLLPDFGHQTQLNHQYMADSLYRFILQQVCYLEKHGAALPEDALKGSMMERVIDPWPVPPRGIFQRIDSDLKPEVEPFCLSANAKREGKPLLWPSSVDGFTNVTIHDKSYWQSDKPGSTVTFSDLESHAGGLSIYYKRSNKDMGDMLCWVDDNKDKAVTLIGFWQYVTVGYSMPVRTDLNQGKHSLTCEVLETTHDPAGGTLVQIIAIMGT</sequence>
<dbReference type="OrthoDB" id="544608at2759"/>
<evidence type="ECO:0008006" key="4">
    <source>
        <dbReference type="Google" id="ProtNLM"/>
    </source>
</evidence>
<dbReference type="RefSeq" id="XP_028480563.1">
    <property type="nucleotide sequence ID" value="XM_028616706.1"/>
</dbReference>
<dbReference type="CDD" id="cd00229">
    <property type="entry name" value="SGNH_hydrolase"/>
    <property type="match status" value="1"/>
</dbReference>
<comment type="caution">
    <text evidence="2">The sequence shown here is derived from an EMBL/GenBank/DDBJ whole genome shotgun (WGS) entry which is preliminary data.</text>
</comment>
<dbReference type="Proteomes" id="UP000279236">
    <property type="component" value="Unassembled WGS sequence"/>
</dbReference>
<accession>A0A427YBC1</accession>
<dbReference type="PANTHER" id="PTHR34407:SF1">
    <property type="entry name" value="SGNH HYDROLASE-TYPE ESTERASE DOMAIN-CONTAINING PROTEIN"/>
    <property type="match status" value="1"/>
</dbReference>
<gene>
    <name evidence="2" type="ORF">EHS24_000893</name>
</gene>
<proteinExistence type="predicted"/>
<evidence type="ECO:0000256" key="1">
    <source>
        <dbReference type="SAM" id="Phobius"/>
    </source>
</evidence>
<protein>
    <recommendedName>
        <fullName evidence="4">SGNH hydrolase-type esterase domain-containing protein</fullName>
    </recommendedName>
</protein>
<keyword evidence="3" id="KW-1185">Reference proteome</keyword>
<dbReference type="GeneID" id="39585436"/>
<keyword evidence="1" id="KW-1133">Transmembrane helix</keyword>
<organism evidence="2 3">
    <name type="scientific">Apiotrichum porosum</name>
    <dbReference type="NCBI Taxonomy" id="105984"/>
    <lineage>
        <taxon>Eukaryota</taxon>
        <taxon>Fungi</taxon>
        <taxon>Dikarya</taxon>
        <taxon>Basidiomycota</taxon>
        <taxon>Agaricomycotina</taxon>
        <taxon>Tremellomycetes</taxon>
        <taxon>Trichosporonales</taxon>
        <taxon>Trichosporonaceae</taxon>
        <taxon>Apiotrichum</taxon>
    </lineage>
</organism>
<keyword evidence="1" id="KW-0812">Transmembrane</keyword>
<name>A0A427YBC1_9TREE</name>
<evidence type="ECO:0000313" key="3">
    <source>
        <dbReference type="Proteomes" id="UP000279236"/>
    </source>
</evidence>
<dbReference type="AlphaFoldDB" id="A0A427YBC1"/>
<evidence type="ECO:0000313" key="2">
    <source>
        <dbReference type="EMBL" id="RSH88355.1"/>
    </source>
</evidence>
<keyword evidence="1" id="KW-0472">Membrane</keyword>
<dbReference type="EMBL" id="RSCE01000001">
    <property type="protein sequence ID" value="RSH88355.1"/>
    <property type="molecule type" value="Genomic_DNA"/>
</dbReference>
<feature type="transmembrane region" description="Helical" evidence="1">
    <location>
        <begin position="21"/>
        <end position="39"/>
    </location>
</feature>
<dbReference type="Gene3D" id="3.40.50.1110">
    <property type="entry name" value="SGNH hydrolase"/>
    <property type="match status" value="1"/>
</dbReference>
<dbReference type="InterPro" id="IPR036514">
    <property type="entry name" value="SGNH_hydro_sf"/>
</dbReference>
<dbReference type="SUPFAM" id="SSF52266">
    <property type="entry name" value="SGNH hydrolase"/>
    <property type="match status" value="1"/>
</dbReference>